<gene>
    <name evidence="2" type="ORF">ABG768_016072</name>
</gene>
<feature type="region of interest" description="Disordered" evidence="1">
    <location>
        <begin position="1"/>
        <end position="53"/>
    </location>
</feature>
<evidence type="ECO:0000313" key="3">
    <source>
        <dbReference type="Proteomes" id="UP001479290"/>
    </source>
</evidence>
<organism evidence="2 3">
    <name type="scientific">Culter alburnus</name>
    <name type="common">Topmouth culter</name>
    <dbReference type="NCBI Taxonomy" id="194366"/>
    <lineage>
        <taxon>Eukaryota</taxon>
        <taxon>Metazoa</taxon>
        <taxon>Chordata</taxon>
        <taxon>Craniata</taxon>
        <taxon>Vertebrata</taxon>
        <taxon>Euteleostomi</taxon>
        <taxon>Actinopterygii</taxon>
        <taxon>Neopterygii</taxon>
        <taxon>Teleostei</taxon>
        <taxon>Ostariophysi</taxon>
        <taxon>Cypriniformes</taxon>
        <taxon>Xenocyprididae</taxon>
        <taxon>Xenocypridinae</taxon>
        <taxon>Culter</taxon>
    </lineage>
</organism>
<protein>
    <submittedName>
        <fullName evidence="2">Uncharacterized protein</fullName>
    </submittedName>
</protein>
<name>A0AAW1YXQ3_CULAL</name>
<feature type="compositionally biased region" description="Basic and acidic residues" evidence="1">
    <location>
        <begin position="38"/>
        <end position="51"/>
    </location>
</feature>
<evidence type="ECO:0000313" key="2">
    <source>
        <dbReference type="EMBL" id="KAK9953960.1"/>
    </source>
</evidence>
<dbReference type="Proteomes" id="UP001479290">
    <property type="component" value="Unassembled WGS sequence"/>
</dbReference>
<evidence type="ECO:0000256" key="1">
    <source>
        <dbReference type="SAM" id="MobiDB-lite"/>
    </source>
</evidence>
<proteinExistence type="predicted"/>
<feature type="region of interest" description="Disordered" evidence="1">
    <location>
        <begin position="106"/>
        <end position="130"/>
    </location>
</feature>
<comment type="caution">
    <text evidence="2">The sequence shown here is derived from an EMBL/GenBank/DDBJ whole genome shotgun (WGS) entry which is preliminary data.</text>
</comment>
<accession>A0AAW1YXQ3</accession>
<dbReference type="EMBL" id="JAWDJR010000022">
    <property type="protein sequence ID" value="KAK9953960.1"/>
    <property type="molecule type" value="Genomic_DNA"/>
</dbReference>
<reference evidence="2 3" key="1">
    <citation type="submission" date="2024-05" db="EMBL/GenBank/DDBJ databases">
        <title>A high-quality chromosomal-level genome assembly of Topmouth culter (Culter alburnus).</title>
        <authorList>
            <person name="Zhao H."/>
        </authorList>
    </citation>
    <scope>NUCLEOTIDE SEQUENCE [LARGE SCALE GENOMIC DNA]</scope>
    <source>
        <strain evidence="2">CATC2023</strain>
        <tissue evidence="2">Muscle</tissue>
    </source>
</reference>
<sequence length="155" mass="17082">MDIRERQTPSEGGDNLPQQDDLSSELIEVAQGQRRRRLTEDTESQERERKCSRVGLLSSSLLQGLAPVQDWGKGVRKEANPGGVEVEAERENGCGAKEGRICEKDNVDLGKPRRGGLEERNDDGQEAKQVGEWVEVLIRKGKGRGKGMSGRKGSI</sequence>
<keyword evidence="3" id="KW-1185">Reference proteome</keyword>
<feature type="compositionally biased region" description="Basic and acidic residues" evidence="1">
    <location>
        <begin position="106"/>
        <end position="126"/>
    </location>
</feature>
<dbReference type="AlphaFoldDB" id="A0AAW1YXQ3"/>